<dbReference type="Proteomes" id="UP000000800">
    <property type="component" value="Chromosome"/>
</dbReference>
<dbReference type="InterPro" id="IPR050515">
    <property type="entry name" value="Beta-lactam/transpept"/>
</dbReference>
<protein>
    <submittedName>
        <fullName evidence="5">Penicillin-binding protein</fullName>
    </submittedName>
</protein>
<dbReference type="EMBL" id="AE002160">
    <property type="protein sequence ID" value="AAF39382.1"/>
    <property type="molecule type" value="Genomic_DNA"/>
</dbReference>
<dbReference type="AlphaFoldDB" id="Q9PKC4"/>
<evidence type="ECO:0000256" key="3">
    <source>
        <dbReference type="SAM" id="Phobius"/>
    </source>
</evidence>
<gene>
    <name evidence="5" type="ordered locus">TC_0542</name>
</gene>
<reference evidence="5 6" key="1">
    <citation type="journal article" date="2000" name="Nucleic Acids Res.">
        <title>Genome sequences of Chlamydia trachomatis MoPn and Chlamydia pneumoniae AR39.</title>
        <authorList>
            <person name="Read T.D."/>
            <person name="Brunham R.C."/>
            <person name="Shen C."/>
            <person name="Gill S.R."/>
            <person name="Heidelberg J.F."/>
            <person name="White O."/>
            <person name="Hickey E.K."/>
            <person name="Peterson J.D."/>
            <person name="Utterback T.R."/>
            <person name="Berry K.J."/>
            <person name="Bass S."/>
            <person name="Linher K.D."/>
            <person name="Weidman J.F."/>
            <person name="Khouri H.M."/>
            <person name="Craven B."/>
            <person name="Bowman C."/>
            <person name="Dodson R.J."/>
            <person name="Gwinn M.L."/>
            <person name="Nelson W.C."/>
            <person name="DeBoy R.T."/>
            <person name="Kolonay J.F."/>
            <person name="McClarty G."/>
            <person name="Salzberg S.L."/>
            <person name="Eisen J.A."/>
            <person name="Fraser C.M."/>
        </authorList>
    </citation>
    <scope>NUCLEOTIDE SEQUENCE [LARGE SCALE GENOMIC DNA]</scope>
    <source>
        <strain evidence="6">MoPn / Nigg</strain>
    </source>
</reference>
<organism evidence="5 6">
    <name type="scientific">Chlamydia muridarum (strain MoPn / Nigg)</name>
    <dbReference type="NCBI Taxonomy" id="243161"/>
    <lineage>
        <taxon>Bacteria</taxon>
        <taxon>Pseudomonadati</taxon>
        <taxon>Chlamydiota</taxon>
        <taxon>Chlamydiia</taxon>
        <taxon>Chlamydiales</taxon>
        <taxon>Chlamydiaceae</taxon>
        <taxon>Chlamydia/Chlamydophila group</taxon>
        <taxon>Chlamydia</taxon>
    </lineage>
</organism>
<dbReference type="InterPro" id="IPR012338">
    <property type="entry name" value="Beta-lactam/transpept-like"/>
</dbReference>
<evidence type="ECO:0000256" key="1">
    <source>
        <dbReference type="ARBA" id="ARBA00004370"/>
    </source>
</evidence>
<sequence length="656" mass="74446">MRRKSAFYLMNYRRQLTLIVVGVLSLYALLIVRYYKIQICDGERWAMEAANQHEFRVEDPFQRGTFFANTSLRKGEKEQFQPLAIDVTKFHLCLDAVVVPEEYRDEIAHMVVVMVGEGDYQSIRNEFDRKSRYRKLYVSLDSSIRDRILSWWKPFAIKHKIPTNALFFISDYQRSYPFGQLLGQVLHTLREVKDEKSGEAFPTGGLEAYFNHLLKGENGERKLLRSPLNRLDVDKVTKIPRDGSDVYLTIDANIQTIAEQEIAIGVLEAKARSGRVVVLNSHTGEILALAQYPFFNPVGYREFFNCEDRIEDTKVKAVSDVFEPGSIMKPLTIAIALLANEESQKRYGEVLFDPYAPIDVSRRLFPGRQKMPLRDIVNNRYLNMYMAIQKSSNVYMAQLADRIVQKLGADWYEQRLQDFGFGKKTGIELPAEAVGLVPSRKRFHRNGSPEWSLSTPYSLAMGYNLLATSMQMVQAYAVFGNGGFLVRPTLVKRVVSPSGEEIIFSEKPEKIRLLSETIVSDVVRAMRFTTCLGGTGFRAAPKGYSSAGKTGTTEKLVNGRYDKKRHIASFIGLAPITALSETAVPLVILVSIDDPAHGVREDGTKNYMGGRCAAPVFSRIASRILPYLGVPEDQQQNDWKEEITQLKILYNDWNGK</sequence>
<proteinExistence type="predicted"/>
<name>Q9PKC4_CHLMU</name>
<dbReference type="Gene3D" id="3.90.1310.10">
    <property type="entry name" value="Penicillin-binding protein 2a (Domain 2)"/>
    <property type="match status" value="1"/>
</dbReference>
<dbReference type="InterPro" id="IPR001460">
    <property type="entry name" value="PCN-bd_Tpept"/>
</dbReference>
<dbReference type="eggNOG" id="COG0768">
    <property type="taxonomic scope" value="Bacteria"/>
</dbReference>
<keyword evidence="3" id="KW-1133">Transmembrane helix</keyword>
<evidence type="ECO:0000313" key="5">
    <source>
        <dbReference type="EMBL" id="AAF39382.1"/>
    </source>
</evidence>
<dbReference type="GO" id="GO:0071555">
    <property type="term" value="P:cell wall organization"/>
    <property type="evidence" value="ECO:0007669"/>
    <property type="project" value="TreeGrafter"/>
</dbReference>
<keyword evidence="6" id="KW-1185">Reference proteome</keyword>
<evidence type="ECO:0000256" key="2">
    <source>
        <dbReference type="ARBA" id="ARBA00023136"/>
    </source>
</evidence>
<comment type="subcellular location">
    <subcellularLocation>
        <location evidence="1">Membrane</location>
    </subcellularLocation>
</comment>
<accession>Q9PKC4</accession>
<dbReference type="KEGG" id="cmu:TC_0542"/>
<dbReference type="PANTHER" id="PTHR30627">
    <property type="entry name" value="PEPTIDOGLYCAN D,D-TRANSPEPTIDASE"/>
    <property type="match status" value="1"/>
</dbReference>
<feature type="transmembrane region" description="Helical" evidence="3">
    <location>
        <begin position="16"/>
        <end position="35"/>
    </location>
</feature>
<feature type="domain" description="Penicillin-binding protein transpeptidase" evidence="4">
    <location>
        <begin position="275"/>
        <end position="620"/>
    </location>
</feature>
<dbReference type="GO" id="GO:0005886">
    <property type="term" value="C:plasma membrane"/>
    <property type="evidence" value="ECO:0007669"/>
    <property type="project" value="TreeGrafter"/>
</dbReference>
<keyword evidence="3" id="KW-0812">Transmembrane</keyword>
<dbReference type="SUPFAM" id="SSF56519">
    <property type="entry name" value="Penicillin binding protein dimerisation domain"/>
    <property type="match status" value="1"/>
</dbReference>
<dbReference type="HOGENOM" id="CLU_009289_6_4_0"/>
<dbReference type="SUPFAM" id="SSF56601">
    <property type="entry name" value="beta-lactamase/transpeptidase-like"/>
    <property type="match status" value="1"/>
</dbReference>
<evidence type="ECO:0000259" key="4">
    <source>
        <dbReference type="Pfam" id="PF00905"/>
    </source>
</evidence>
<dbReference type="GO" id="GO:0008658">
    <property type="term" value="F:penicillin binding"/>
    <property type="evidence" value="ECO:0007669"/>
    <property type="project" value="InterPro"/>
</dbReference>
<dbReference type="Pfam" id="PF00905">
    <property type="entry name" value="Transpeptidase"/>
    <property type="match status" value="1"/>
</dbReference>
<dbReference type="InterPro" id="IPR036138">
    <property type="entry name" value="PBP_dimer_sf"/>
</dbReference>
<keyword evidence="2 3" id="KW-0472">Membrane</keyword>
<evidence type="ECO:0000313" key="6">
    <source>
        <dbReference type="Proteomes" id="UP000000800"/>
    </source>
</evidence>
<dbReference type="Gene3D" id="3.40.710.10">
    <property type="entry name" value="DD-peptidase/beta-lactamase superfamily"/>
    <property type="match status" value="1"/>
</dbReference>
<dbReference type="Gene3D" id="3.30.450.330">
    <property type="match status" value="1"/>
</dbReference>
<dbReference type="PANTHER" id="PTHR30627:SF1">
    <property type="entry name" value="PEPTIDOGLYCAN D,D-TRANSPEPTIDASE FTSI"/>
    <property type="match status" value="1"/>
</dbReference>
<dbReference type="PIR" id="B81692">
    <property type="entry name" value="B81692"/>
</dbReference>